<organism evidence="1 2">
    <name type="scientific">Dreissena polymorpha</name>
    <name type="common">Zebra mussel</name>
    <name type="synonym">Mytilus polymorpha</name>
    <dbReference type="NCBI Taxonomy" id="45954"/>
    <lineage>
        <taxon>Eukaryota</taxon>
        <taxon>Metazoa</taxon>
        <taxon>Spiralia</taxon>
        <taxon>Lophotrochozoa</taxon>
        <taxon>Mollusca</taxon>
        <taxon>Bivalvia</taxon>
        <taxon>Autobranchia</taxon>
        <taxon>Heteroconchia</taxon>
        <taxon>Euheterodonta</taxon>
        <taxon>Imparidentia</taxon>
        <taxon>Neoheterodontei</taxon>
        <taxon>Myida</taxon>
        <taxon>Dreissenoidea</taxon>
        <taxon>Dreissenidae</taxon>
        <taxon>Dreissena</taxon>
    </lineage>
</organism>
<protein>
    <submittedName>
        <fullName evidence="1">Uncharacterized protein</fullName>
    </submittedName>
</protein>
<dbReference type="EMBL" id="JAIWYP010000001">
    <property type="protein sequence ID" value="KAH3881413.1"/>
    <property type="molecule type" value="Genomic_DNA"/>
</dbReference>
<dbReference type="Proteomes" id="UP000828390">
    <property type="component" value="Unassembled WGS sequence"/>
</dbReference>
<sequence>MININEKSSGFFLSAATARQHTSKARPIVPTIETPVAMNHLFVNKQDLRGRNRFVAAGPSISNMYPNLTPVGPVSEQGHRHAQVDVLYILKSNFLSKILVNVKPT</sequence>
<reference evidence="1" key="1">
    <citation type="journal article" date="2019" name="bioRxiv">
        <title>The Genome of the Zebra Mussel, Dreissena polymorpha: A Resource for Invasive Species Research.</title>
        <authorList>
            <person name="McCartney M.A."/>
            <person name="Auch B."/>
            <person name="Kono T."/>
            <person name="Mallez S."/>
            <person name="Zhang Y."/>
            <person name="Obille A."/>
            <person name="Becker A."/>
            <person name="Abrahante J.E."/>
            <person name="Garbe J."/>
            <person name="Badalamenti J.P."/>
            <person name="Herman A."/>
            <person name="Mangelson H."/>
            <person name="Liachko I."/>
            <person name="Sullivan S."/>
            <person name="Sone E.D."/>
            <person name="Koren S."/>
            <person name="Silverstein K.A.T."/>
            <person name="Beckman K.B."/>
            <person name="Gohl D.M."/>
        </authorList>
    </citation>
    <scope>NUCLEOTIDE SEQUENCE</scope>
    <source>
        <strain evidence="1">Duluth1</strain>
        <tissue evidence="1">Whole animal</tissue>
    </source>
</reference>
<evidence type="ECO:0000313" key="2">
    <source>
        <dbReference type="Proteomes" id="UP000828390"/>
    </source>
</evidence>
<gene>
    <name evidence="1" type="ORF">DPMN_005340</name>
</gene>
<reference evidence="1" key="2">
    <citation type="submission" date="2020-11" db="EMBL/GenBank/DDBJ databases">
        <authorList>
            <person name="McCartney M.A."/>
            <person name="Auch B."/>
            <person name="Kono T."/>
            <person name="Mallez S."/>
            <person name="Becker A."/>
            <person name="Gohl D.M."/>
            <person name="Silverstein K.A.T."/>
            <person name="Koren S."/>
            <person name="Bechman K.B."/>
            <person name="Herman A."/>
            <person name="Abrahante J.E."/>
            <person name="Garbe J."/>
        </authorList>
    </citation>
    <scope>NUCLEOTIDE SEQUENCE</scope>
    <source>
        <strain evidence="1">Duluth1</strain>
        <tissue evidence="1">Whole animal</tissue>
    </source>
</reference>
<keyword evidence="2" id="KW-1185">Reference proteome</keyword>
<evidence type="ECO:0000313" key="1">
    <source>
        <dbReference type="EMBL" id="KAH3881413.1"/>
    </source>
</evidence>
<comment type="caution">
    <text evidence="1">The sequence shown here is derived from an EMBL/GenBank/DDBJ whole genome shotgun (WGS) entry which is preliminary data.</text>
</comment>
<accession>A0A9D4RWH1</accession>
<proteinExistence type="predicted"/>
<dbReference type="AlphaFoldDB" id="A0A9D4RWH1"/>
<name>A0A9D4RWH1_DREPO</name>